<reference evidence="2 3" key="1">
    <citation type="submission" date="2018-06" db="EMBL/GenBank/DDBJ databases">
        <authorList>
            <consortium name="Pathogen Informatics"/>
            <person name="Doyle S."/>
        </authorList>
    </citation>
    <scope>NUCLEOTIDE SEQUENCE [LARGE SCALE GENOMIC DNA]</scope>
    <source>
        <strain evidence="2 3">NCTC13492</strain>
    </source>
</reference>
<gene>
    <name evidence="2" type="ORF">NCTC13492_00442</name>
</gene>
<dbReference type="GO" id="GO:0003676">
    <property type="term" value="F:nucleic acid binding"/>
    <property type="evidence" value="ECO:0007669"/>
    <property type="project" value="InterPro"/>
</dbReference>
<dbReference type="SUPFAM" id="SSF53098">
    <property type="entry name" value="Ribonuclease H-like"/>
    <property type="match status" value="1"/>
</dbReference>
<feature type="domain" description="Integrase catalytic" evidence="1">
    <location>
        <begin position="1"/>
        <end position="69"/>
    </location>
</feature>
<organism evidence="2 3">
    <name type="scientific">Chryseobacterium jejuense</name>
    <dbReference type="NCBI Taxonomy" id="445960"/>
    <lineage>
        <taxon>Bacteria</taxon>
        <taxon>Pseudomonadati</taxon>
        <taxon>Bacteroidota</taxon>
        <taxon>Flavobacteriia</taxon>
        <taxon>Flavobacteriales</taxon>
        <taxon>Weeksellaceae</taxon>
        <taxon>Chryseobacterium group</taxon>
        <taxon>Chryseobacterium</taxon>
    </lineage>
</organism>
<dbReference type="InterPro" id="IPR012337">
    <property type="entry name" value="RNaseH-like_sf"/>
</dbReference>
<evidence type="ECO:0000259" key="1">
    <source>
        <dbReference type="PROSITE" id="PS50994"/>
    </source>
</evidence>
<evidence type="ECO:0000313" key="2">
    <source>
        <dbReference type="EMBL" id="SQB26764.1"/>
    </source>
</evidence>
<evidence type="ECO:0000313" key="3">
    <source>
        <dbReference type="Proteomes" id="UP000251670"/>
    </source>
</evidence>
<dbReference type="AlphaFoldDB" id="A0A2X2VDN2"/>
<dbReference type="InterPro" id="IPR036397">
    <property type="entry name" value="RNaseH_sf"/>
</dbReference>
<dbReference type="GO" id="GO:0015074">
    <property type="term" value="P:DNA integration"/>
    <property type="evidence" value="ECO:0007669"/>
    <property type="project" value="InterPro"/>
</dbReference>
<name>A0A2X2VDN2_CHRJE</name>
<accession>A0A2X2VDN2</accession>
<protein>
    <recommendedName>
        <fullName evidence="1">Integrase catalytic domain-containing protein</fullName>
    </recommendedName>
</protein>
<dbReference type="Proteomes" id="UP000251670">
    <property type="component" value="Unassembled WGS sequence"/>
</dbReference>
<sequence>MTENSDPYGNAIAERVNGILKYEFGLIDIFEDFKNLSQQLDQSIYYYNNVRPYFSLNYNIPSQVHMKNNVKLKTYKKQNQNRKIPTLI</sequence>
<dbReference type="EMBL" id="UAWB01000002">
    <property type="protein sequence ID" value="SQB26764.1"/>
    <property type="molecule type" value="Genomic_DNA"/>
</dbReference>
<dbReference type="InterPro" id="IPR001584">
    <property type="entry name" value="Integrase_cat-core"/>
</dbReference>
<dbReference type="Pfam" id="PF13683">
    <property type="entry name" value="rve_3"/>
    <property type="match status" value="1"/>
</dbReference>
<proteinExistence type="predicted"/>
<dbReference type="PROSITE" id="PS50994">
    <property type="entry name" value="INTEGRASE"/>
    <property type="match status" value="1"/>
</dbReference>
<dbReference type="Gene3D" id="3.30.420.10">
    <property type="entry name" value="Ribonuclease H-like superfamily/Ribonuclease H"/>
    <property type="match status" value="1"/>
</dbReference>